<evidence type="ECO:0000313" key="2">
    <source>
        <dbReference type="EMBL" id="CAF5224009.1"/>
    </source>
</evidence>
<sequence>MKSPPEVNKLISIIPFPRPSVVNPYDTHEIKESTSTEKKNPIKKRSSTIHLTPAVVTDKYELGKKMGDGNFAIVRRSKLRGTEKEFAVKIIDKSKMK</sequence>
<dbReference type="Gene3D" id="3.30.200.20">
    <property type="entry name" value="Phosphorylase Kinase, domain 1"/>
    <property type="match status" value="1"/>
</dbReference>
<dbReference type="GO" id="GO:0005524">
    <property type="term" value="F:ATP binding"/>
    <property type="evidence" value="ECO:0007669"/>
    <property type="project" value="InterPro"/>
</dbReference>
<dbReference type="InterPro" id="IPR011009">
    <property type="entry name" value="Kinase-like_dom_sf"/>
</dbReference>
<feature type="domain" description="Protein kinase" evidence="1">
    <location>
        <begin position="60"/>
        <end position="97"/>
    </location>
</feature>
<dbReference type="InterPro" id="IPR000719">
    <property type="entry name" value="Prot_kinase_dom"/>
</dbReference>
<protein>
    <recommendedName>
        <fullName evidence="1">Protein kinase domain-containing protein</fullName>
    </recommendedName>
</protein>
<dbReference type="Proteomes" id="UP000681720">
    <property type="component" value="Unassembled WGS sequence"/>
</dbReference>
<name>A0A8S3JZ23_9BILA</name>
<dbReference type="PROSITE" id="PS50011">
    <property type="entry name" value="PROTEIN_KINASE_DOM"/>
    <property type="match status" value="1"/>
</dbReference>
<evidence type="ECO:0000313" key="3">
    <source>
        <dbReference type="Proteomes" id="UP000681720"/>
    </source>
</evidence>
<dbReference type="SUPFAM" id="SSF56112">
    <property type="entry name" value="Protein kinase-like (PK-like)"/>
    <property type="match status" value="1"/>
</dbReference>
<reference evidence="2" key="1">
    <citation type="submission" date="2021-02" db="EMBL/GenBank/DDBJ databases">
        <authorList>
            <person name="Nowell W R."/>
        </authorList>
    </citation>
    <scope>NUCLEOTIDE SEQUENCE</scope>
</reference>
<accession>A0A8S3JZ23</accession>
<comment type="caution">
    <text evidence="2">The sequence shown here is derived from an EMBL/GenBank/DDBJ whole genome shotgun (WGS) entry which is preliminary data.</text>
</comment>
<proteinExistence type="predicted"/>
<dbReference type="EMBL" id="CAJOBJ010372341">
    <property type="protein sequence ID" value="CAF5224009.1"/>
    <property type="molecule type" value="Genomic_DNA"/>
</dbReference>
<feature type="non-terminal residue" evidence="2">
    <location>
        <position position="1"/>
    </location>
</feature>
<organism evidence="2 3">
    <name type="scientific">Rotaria magnacalcarata</name>
    <dbReference type="NCBI Taxonomy" id="392030"/>
    <lineage>
        <taxon>Eukaryota</taxon>
        <taxon>Metazoa</taxon>
        <taxon>Spiralia</taxon>
        <taxon>Gnathifera</taxon>
        <taxon>Rotifera</taxon>
        <taxon>Eurotatoria</taxon>
        <taxon>Bdelloidea</taxon>
        <taxon>Philodinida</taxon>
        <taxon>Philodinidae</taxon>
        <taxon>Rotaria</taxon>
    </lineage>
</organism>
<gene>
    <name evidence="2" type="ORF">GIL414_LOCUS85880</name>
</gene>
<dbReference type="AlphaFoldDB" id="A0A8S3JZ23"/>
<dbReference type="GO" id="GO:0004672">
    <property type="term" value="F:protein kinase activity"/>
    <property type="evidence" value="ECO:0007669"/>
    <property type="project" value="InterPro"/>
</dbReference>
<evidence type="ECO:0000259" key="1">
    <source>
        <dbReference type="PROSITE" id="PS50011"/>
    </source>
</evidence>